<dbReference type="InterPro" id="IPR027417">
    <property type="entry name" value="P-loop_NTPase"/>
</dbReference>
<dbReference type="SUPFAM" id="SSF52540">
    <property type="entry name" value="P-loop containing nucleoside triphosphate hydrolases"/>
    <property type="match status" value="1"/>
</dbReference>
<dbReference type="InterPro" id="IPR056884">
    <property type="entry name" value="NPHP3-like_N"/>
</dbReference>
<dbReference type="OrthoDB" id="3018344at2759"/>
<accession>A8P2L0</accession>
<feature type="domain" description="Nephrocystin 3-like N-terminal" evidence="2">
    <location>
        <begin position="189"/>
        <end position="356"/>
    </location>
</feature>
<name>A8P2L0_COPC7</name>
<dbReference type="OMA" id="CHECTRE"/>
<dbReference type="EMBL" id="AACS02000013">
    <property type="protein sequence ID" value="EAU83537.2"/>
    <property type="molecule type" value="Genomic_DNA"/>
</dbReference>
<dbReference type="PANTHER" id="PTHR10039:SF14">
    <property type="entry name" value="NACHT DOMAIN-CONTAINING PROTEIN"/>
    <property type="match status" value="1"/>
</dbReference>
<evidence type="ECO:0000313" key="3">
    <source>
        <dbReference type="EMBL" id="EAU83537.2"/>
    </source>
</evidence>
<evidence type="ECO:0000256" key="1">
    <source>
        <dbReference type="ARBA" id="ARBA00022737"/>
    </source>
</evidence>
<dbReference type="KEGG" id="cci:CC1G_04793"/>
<dbReference type="eggNOG" id="ENOG502QWK4">
    <property type="taxonomic scope" value="Eukaryota"/>
</dbReference>
<dbReference type="HOGENOM" id="CLU_000288_6_10_1"/>
<dbReference type="Pfam" id="PF24883">
    <property type="entry name" value="NPHP3_N"/>
    <property type="match status" value="1"/>
</dbReference>
<dbReference type="Proteomes" id="UP000001861">
    <property type="component" value="Unassembled WGS sequence"/>
</dbReference>
<protein>
    <recommendedName>
        <fullName evidence="2">Nephrocystin 3-like N-terminal domain-containing protein</fullName>
    </recommendedName>
</protein>
<gene>
    <name evidence="3" type="ORF">CC1G_04793</name>
</gene>
<dbReference type="PANTHER" id="PTHR10039">
    <property type="entry name" value="AMELOGENIN"/>
    <property type="match status" value="1"/>
</dbReference>
<dbReference type="VEuPathDB" id="FungiDB:CC1G_04793"/>
<keyword evidence="4" id="KW-1185">Reference proteome</keyword>
<dbReference type="STRING" id="240176.A8P2L0"/>
<reference evidence="3 4" key="1">
    <citation type="journal article" date="2010" name="Proc. Natl. Acad. Sci. U.S.A.">
        <title>Insights into evolution of multicellular fungi from the assembled chromosomes of the mushroom Coprinopsis cinerea (Coprinus cinereus).</title>
        <authorList>
            <person name="Stajich J.E."/>
            <person name="Wilke S.K."/>
            <person name="Ahren D."/>
            <person name="Au C.H."/>
            <person name="Birren B.W."/>
            <person name="Borodovsky M."/>
            <person name="Burns C."/>
            <person name="Canback B."/>
            <person name="Casselton L.A."/>
            <person name="Cheng C.K."/>
            <person name="Deng J."/>
            <person name="Dietrich F.S."/>
            <person name="Fargo D.C."/>
            <person name="Farman M.L."/>
            <person name="Gathman A.C."/>
            <person name="Goldberg J."/>
            <person name="Guigo R."/>
            <person name="Hoegger P.J."/>
            <person name="Hooker J.B."/>
            <person name="Huggins A."/>
            <person name="James T.Y."/>
            <person name="Kamada T."/>
            <person name="Kilaru S."/>
            <person name="Kodira C."/>
            <person name="Kues U."/>
            <person name="Kupfer D."/>
            <person name="Kwan H.S."/>
            <person name="Lomsadze A."/>
            <person name="Li W."/>
            <person name="Lilly W.W."/>
            <person name="Ma L.J."/>
            <person name="Mackey A.J."/>
            <person name="Manning G."/>
            <person name="Martin F."/>
            <person name="Muraguchi H."/>
            <person name="Natvig D.O."/>
            <person name="Palmerini H."/>
            <person name="Ramesh M.A."/>
            <person name="Rehmeyer C.J."/>
            <person name="Roe B.A."/>
            <person name="Shenoy N."/>
            <person name="Stanke M."/>
            <person name="Ter-Hovhannisyan V."/>
            <person name="Tunlid A."/>
            <person name="Velagapudi R."/>
            <person name="Vision T.J."/>
            <person name="Zeng Q."/>
            <person name="Zolan M.E."/>
            <person name="Pukkila P.J."/>
        </authorList>
    </citation>
    <scope>NUCLEOTIDE SEQUENCE [LARGE SCALE GENOMIC DNA]</scope>
    <source>
        <strain evidence="4">Okayama-7 / 130 / ATCC MYA-4618 / FGSC 9003</strain>
    </source>
</reference>
<dbReference type="InParanoid" id="A8P2L0"/>
<evidence type="ECO:0000313" key="4">
    <source>
        <dbReference type="Proteomes" id="UP000001861"/>
    </source>
</evidence>
<dbReference type="GeneID" id="6014932"/>
<evidence type="ECO:0000259" key="2">
    <source>
        <dbReference type="Pfam" id="PF24883"/>
    </source>
</evidence>
<comment type="caution">
    <text evidence="3">The sequence shown here is derived from an EMBL/GenBank/DDBJ whole genome shotgun (WGS) entry which is preliminary data.</text>
</comment>
<organism evidence="3 4">
    <name type="scientific">Coprinopsis cinerea (strain Okayama-7 / 130 / ATCC MYA-4618 / FGSC 9003)</name>
    <name type="common">Inky cap fungus</name>
    <name type="synonym">Hormographiella aspergillata</name>
    <dbReference type="NCBI Taxonomy" id="240176"/>
    <lineage>
        <taxon>Eukaryota</taxon>
        <taxon>Fungi</taxon>
        <taxon>Dikarya</taxon>
        <taxon>Basidiomycota</taxon>
        <taxon>Agaricomycotina</taxon>
        <taxon>Agaricomycetes</taxon>
        <taxon>Agaricomycetidae</taxon>
        <taxon>Agaricales</taxon>
        <taxon>Agaricineae</taxon>
        <taxon>Psathyrellaceae</taxon>
        <taxon>Coprinopsis</taxon>
    </lineage>
</organism>
<dbReference type="AlphaFoldDB" id="A8P2L0"/>
<proteinExistence type="predicted"/>
<dbReference type="RefSeq" id="XP_001838349.2">
    <property type="nucleotide sequence ID" value="XM_001838297.2"/>
</dbReference>
<sequence length="686" mass="76554">MDRPPLPGMGYPSQNAALHGLPSRTTYRRGFSESSTNVANALQVAGVSASGKHVHPRPCCHSTTTHSQSSYNCSTSPLPFRTGTHALPPRPQNNRRMHPYLRTTKERTSTIGGLFAHADHTVIHGGNFTDASTSHIHNITYNTNHFKFNSATGMSLLSQNMAPGAMHNSKERFNPPRCEDGTRVQVKHEAMQWIQDPLTLAKVLALLAPAGAGKSAIAQSLAEYCSSQNILAASFFFSRNDKLRNNDTRLIATITYQVALINAAVKPFICEAVERDPSIFQKDLETQTEVLLATPFRLAMDGSGPGRNFDPKWPSLVLLEALDECKGEEKQRAVLQAFRRKIVDANIPLRILVTSRPEFAARSGFEASGPLCGVTTLINLDAKYKPSRDIWLYLQRQFRHIATNSNDPRITPSTWPPPSDIETLVERANGQFIYGSTAIKFVSERHSSAFDRLKIIIRGTAGTIGTENPFASLDDLYVEILTNAQSARPRTGLADNRLELVRLIQKLAFFEDYPIDTLEDLFMMRPGTIEQMLSDLHSLVGIERVPGYSKVKFHHLSLLDWLEDPVRAKDLGLARKASNIILETIRHSEQHQVRDGLKLAISHWCTLLKWSDLEHPTLLDAIDQFYENKVWDKLMQGFETILEGFEGRSVEQSVPYEHVQSEVEPTLGGDARTPGRCSCTRGPRLM</sequence>
<keyword evidence="1" id="KW-0677">Repeat</keyword>